<evidence type="ECO:0000256" key="1">
    <source>
        <dbReference type="ARBA" id="ARBA00002442"/>
    </source>
</evidence>
<organism evidence="13 14">
    <name type="scientific">Thioalkalicoccus limnaeus</name>
    <dbReference type="NCBI Taxonomy" id="120681"/>
    <lineage>
        <taxon>Bacteria</taxon>
        <taxon>Pseudomonadati</taxon>
        <taxon>Pseudomonadota</taxon>
        <taxon>Gammaproteobacteria</taxon>
        <taxon>Chromatiales</taxon>
        <taxon>Chromatiaceae</taxon>
        <taxon>Thioalkalicoccus</taxon>
    </lineage>
</organism>
<comment type="function">
    <text evidence="1 12">Required for the export of heme to the periplasm for the biogenesis of c-type cytochromes.</text>
</comment>
<evidence type="ECO:0000256" key="11">
    <source>
        <dbReference type="ARBA" id="ARBA00023136"/>
    </source>
</evidence>
<evidence type="ECO:0000256" key="2">
    <source>
        <dbReference type="ARBA" id="ARBA00004377"/>
    </source>
</evidence>
<name>A0ABV4BBD1_9GAMM</name>
<keyword evidence="10 12" id="KW-1133">Transmembrane helix</keyword>
<evidence type="ECO:0000313" key="14">
    <source>
        <dbReference type="Proteomes" id="UP001564408"/>
    </source>
</evidence>
<evidence type="ECO:0000256" key="6">
    <source>
        <dbReference type="ARBA" id="ARBA00022475"/>
    </source>
</evidence>
<comment type="similarity">
    <text evidence="3 12">Belongs to the CcmD/CycX/HelD family.</text>
</comment>
<keyword evidence="6 12" id="KW-1003">Cell membrane</keyword>
<evidence type="ECO:0000256" key="4">
    <source>
        <dbReference type="ARBA" id="ARBA00016461"/>
    </source>
</evidence>
<keyword evidence="11 12" id="KW-0472">Membrane</keyword>
<protein>
    <recommendedName>
        <fullName evidence="4 12">Heme exporter protein D</fullName>
    </recommendedName>
</protein>
<feature type="transmembrane region" description="Helical" evidence="12">
    <location>
        <begin position="12"/>
        <end position="32"/>
    </location>
</feature>
<reference evidence="13 14" key="1">
    <citation type="submission" date="2024-05" db="EMBL/GenBank/DDBJ databases">
        <title>Genome Sequence and Characterization of the New Strain Purple Sulfur Bacterium of Genus Thioalkalicoccus.</title>
        <authorList>
            <person name="Bryantseva I.A."/>
            <person name="Kyndt J.A."/>
            <person name="Imhoff J.F."/>
        </authorList>
    </citation>
    <scope>NUCLEOTIDE SEQUENCE [LARGE SCALE GENOMIC DNA]</scope>
    <source>
        <strain evidence="13 14">Um2</strain>
    </source>
</reference>
<gene>
    <name evidence="13" type="primary">ccmD</name>
    <name evidence="13" type="ORF">ABC977_04525</name>
</gene>
<comment type="caution">
    <text evidence="13">The sequence shown here is derived from an EMBL/GenBank/DDBJ whole genome shotgun (WGS) entry which is preliminary data.</text>
</comment>
<proteinExistence type="inferred from homology"/>
<sequence>MRDFLSQGGYAFFVWGSYGMTLLLLGLEVVLLSRQRRTILTRLGRLVRMRARGGN</sequence>
<dbReference type="Pfam" id="PF04995">
    <property type="entry name" value="CcmD"/>
    <property type="match status" value="1"/>
</dbReference>
<dbReference type="RefSeq" id="WP_369666054.1">
    <property type="nucleotide sequence ID" value="NZ_JBDKXB010000004.1"/>
</dbReference>
<keyword evidence="5 12" id="KW-0813">Transport</keyword>
<keyword evidence="9 12" id="KW-0201">Cytochrome c-type biogenesis</keyword>
<keyword evidence="7 12" id="KW-0997">Cell inner membrane</keyword>
<evidence type="ECO:0000256" key="12">
    <source>
        <dbReference type="RuleBase" id="RU363101"/>
    </source>
</evidence>
<evidence type="ECO:0000313" key="13">
    <source>
        <dbReference type="EMBL" id="MEY6431671.1"/>
    </source>
</evidence>
<dbReference type="NCBIfam" id="TIGR03141">
    <property type="entry name" value="cytochro_ccmD"/>
    <property type="match status" value="1"/>
</dbReference>
<dbReference type="EMBL" id="JBDKXB010000004">
    <property type="protein sequence ID" value="MEY6431671.1"/>
    <property type="molecule type" value="Genomic_DNA"/>
</dbReference>
<evidence type="ECO:0000256" key="8">
    <source>
        <dbReference type="ARBA" id="ARBA00022692"/>
    </source>
</evidence>
<dbReference type="Proteomes" id="UP001564408">
    <property type="component" value="Unassembled WGS sequence"/>
</dbReference>
<evidence type="ECO:0000256" key="3">
    <source>
        <dbReference type="ARBA" id="ARBA00008741"/>
    </source>
</evidence>
<evidence type="ECO:0000256" key="7">
    <source>
        <dbReference type="ARBA" id="ARBA00022519"/>
    </source>
</evidence>
<evidence type="ECO:0000256" key="9">
    <source>
        <dbReference type="ARBA" id="ARBA00022748"/>
    </source>
</evidence>
<dbReference type="InterPro" id="IPR007078">
    <property type="entry name" value="Haem_export_protD_CcmD"/>
</dbReference>
<keyword evidence="14" id="KW-1185">Reference proteome</keyword>
<evidence type="ECO:0000256" key="10">
    <source>
        <dbReference type="ARBA" id="ARBA00022989"/>
    </source>
</evidence>
<accession>A0ABV4BBD1</accession>
<evidence type="ECO:0000256" key="5">
    <source>
        <dbReference type="ARBA" id="ARBA00022448"/>
    </source>
</evidence>
<comment type="subcellular location">
    <subcellularLocation>
        <location evidence="2 12">Cell inner membrane</location>
        <topology evidence="2 12">Single-pass membrane protein</topology>
    </subcellularLocation>
</comment>
<keyword evidence="8 12" id="KW-0812">Transmembrane</keyword>